<sequence>MEATKRDNSGMLTGLFYDRNSAESAYSGLAQRGYTKDDVNVLMSDETRKKHFSDDSTHTELGTKAAEGAGIGGAVGGTLGAVLAGVAATGTSLALPGLGLVIAGPIAAALAGAGAGAATGGLLGALIGYGIPEEQVKHYESGLKQGGILMGVKPRNDEDAHFLEQHWRSNNGMHIYRPGGASASAGNETDTVVGVYDDYDEAESAVQALVSEGGLARSRVQLNPARDDAGTRSDAVSGDSHASGGGIRGFFYSLFGGDPDNENRHIYQESVRRGCYVVTADVDNESEADRVSAIMGRFHPVDIDERVNHWKQQGWSRHDESAPRYSEQEIQQERERYNAARTTQASDSTRIPVVEEELKVGKREVQRGGVRVVRRLREIPVHESVQLREEHVRVARHPVDKAATSADLAAFKEGSVELSETAEEAVVSKTARVVEEVVVGKEVSQRTEQINDTVRRTDVQVEQLSADAAGGGFDDTDFRRHWQSTYGSSGGRYEDYDAAYRYGTSAATSGRYQSGRWSEVEPQLRSDWESSHPGNAWDKVKDAVRYGTERVSGNRRH</sequence>
<evidence type="ECO:0000259" key="2">
    <source>
        <dbReference type="Pfam" id="PF09557"/>
    </source>
</evidence>
<evidence type="ECO:0000313" key="3">
    <source>
        <dbReference type="EMBL" id="GIZ53924.1"/>
    </source>
</evidence>
<dbReference type="InterPro" id="IPR019060">
    <property type="entry name" value="DUF2382"/>
</dbReference>
<dbReference type="Pfam" id="PF09557">
    <property type="entry name" value="DUF2382"/>
    <property type="match status" value="1"/>
</dbReference>
<name>A0ABQ4Q9M2_9BURK</name>
<dbReference type="InterPro" id="IPR052967">
    <property type="entry name" value="Stress_Response_Assoc"/>
</dbReference>
<organism evidence="3 4">
    <name type="scientific">Noviherbaspirillum aridicola</name>
    <dbReference type="NCBI Taxonomy" id="2849687"/>
    <lineage>
        <taxon>Bacteria</taxon>
        <taxon>Pseudomonadati</taxon>
        <taxon>Pseudomonadota</taxon>
        <taxon>Betaproteobacteria</taxon>
        <taxon>Burkholderiales</taxon>
        <taxon>Oxalobacteraceae</taxon>
        <taxon>Noviherbaspirillum</taxon>
    </lineage>
</organism>
<dbReference type="PANTHER" id="PTHR38463">
    <property type="entry name" value="STRESS RESPONSE PROTEIN YSNF"/>
    <property type="match status" value="1"/>
</dbReference>
<reference evidence="3 4" key="1">
    <citation type="journal article" date="2022" name="Int. J. Syst. Evol. Microbiol.">
        <title>Noviherbaspirillum aridicola sp. nov., isolated from an arid soil in Pakistan.</title>
        <authorList>
            <person name="Khan I.U."/>
            <person name="Saqib M."/>
            <person name="Amin A."/>
            <person name="Hussain F."/>
            <person name="Li L."/>
            <person name="Liu Y.H."/>
            <person name="Fang B.Z."/>
            <person name="Ahmed I."/>
            <person name="Li W.J."/>
        </authorList>
    </citation>
    <scope>NUCLEOTIDE SEQUENCE [LARGE SCALE GENOMIC DNA]</scope>
    <source>
        <strain evidence="3 4">NCCP-691</strain>
    </source>
</reference>
<feature type="compositionally biased region" description="Basic and acidic residues" evidence="1">
    <location>
        <begin position="518"/>
        <end position="530"/>
    </location>
</feature>
<evidence type="ECO:0000313" key="4">
    <source>
        <dbReference type="Proteomes" id="UP000887222"/>
    </source>
</evidence>
<feature type="domain" description="DUF2382" evidence="2">
    <location>
        <begin position="351"/>
        <end position="461"/>
    </location>
</feature>
<comment type="caution">
    <text evidence="3">The sequence shown here is derived from an EMBL/GenBank/DDBJ whole genome shotgun (WGS) entry which is preliminary data.</text>
</comment>
<feature type="region of interest" description="Disordered" evidence="1">
    <location>
        <begin position="514"/>
        <end position="541"/>
    </location>
</feature>
<gene>
    <name evidence="3" type="ORF">NCCP691_39380</name>
</gene>
<proteinExistence type="predicted"/>
<protein>
    <recommendedName>
        <fullName evidence="2">DUF2382 domain-containing protein</fullName>
    </recommendedName>
</protein>
<dbReference type="RefSeq" id="WP_238482518.1">
    <property type="nucleotide sequence ID" value="NZ_BPMK01000022.1"/>
</dbReference>
<dbReference type="PANTHER" id="PTHR38463:SF1">
    <property type="entry name" value="STRESS RESPONSE PROTEIN YSNF"/>
    <property type="match status" value="1"/>
</dbReference>
<keyword evidence="4" id="KW-1185">Reference proteome</keyword>
<evidence type="ECO:0000256" key="1">
    <source>
        <dbReference type="SAM" id="MobiDB-lite"/>
    </source>
</evidence>
<dbReference type="EMBL" id="BPMK01000022">
    <property type="protein sequence ID" value="GIZ53924.1"/>
    <property type="molecule type" value="Genomic_DNA"/>
</dbReference>
<accession>A0ABQ4Q9M2</accession>
<dbReference type="Proteomes" id="UP000887222">
    <property type="component" value="Unassembled WGS sequence"/>
</dbReference>